<protein>
    <submittedName>
        <fullName evidence="1">Uncharacterized protein</fullName>
    </submittedName>
</protein>
<organism evidence="1 2">
    <name type="scientific">Daphnia magna</name>
    <dbReference type="NCBI Taxonomy" id="35525"/>
    <lineage>
        <taxon>Eukaryota</taxon>
        <taxon>Metazoa</taxon>
        <taxon>Ecdysozoa</taxon>
        <taxon>Arthropoda</taxon>
        <taxon>Crustacea</taxon>
        <taxon>Branchiopoda</taxon>
        <taxon>Diplostraca</taxon>
        <taxon>Cladocera</taxon>
        <taxon>Anomopoda</taxon>
        <taxon>Daphniidae</taxon>
        <taxon>Daphnia</taxon>
    </lineage>
</organism>
<keyword evidence="2" id="KW-1185">Reference proteome</keyword>
<accession>A0A0P6CD75</accession>
<dbReference type="AlphaFoldDB" id="A0A0P6CD75"/>
<dbReference type="EMBL" id="LRGB01000915">
    <property type="protein sequence ID" value="KZS15244.1"/>
    <property type="molecule type" value="Genomic_DNA"/>
</dbReference>
<dbReference type="Proteomes" id="UP000076858">
    <property type="component" value="Unassembled WGS sequence"/>
</dbReference>
<name>A0A0P6CD75_9CRUS</name>
<gene>
    <name evidence="1" type="ORF">APZ42_019351</name>
</gene>
<proteinExistence type="predicted"/>
<sequence>MRKNPSAERFDVVWNVSIPLGEMVTGRLLKIVFLLLLLLLLLLVVGKVQVDKTDGILFRKPPPPTPLYHADRVQHAVYQILSPDQFFRST</sequence>
<evidence type="ECO:0000313" key="1">
    <source>
        <dbReference type="EMBL" id="KZS15244.1"/>
    </source>
</evidence>
<comment type="caution">
    <text evidence="1">The sequence shown here is derived from an EMBL/GenBank/DDBJ whole genome shotgun (WGS) entry which is preliminary data.</text>
</comment>
<evidence type="ECO:0000313" key="2">
    <source>
        <dbReference type="Proteomes" id="UP000076858"/>
    </source>
</evidence>
<reference evidence="1 2" key="1">
    <citation type="submission" date="2016-03" db="EMBL/GenBank/DDBJ databases">
        <title>EvidentialGene: Evidence-directed Construction of Genes on Genomes.</title>
        <authorList>
            <person name="Gilbert D.G."/>
            <person name="Choi J.-H."/>
            <person name="Mockaitis K."/>
            <person name="Colbourne J."/>
            <person name="Pfrender M."/>
        </authorList>
    </citation>
    <scope>NUCLEOTIDE SEQUENCE [LARGE SCALE GENOMIC DNA]</scope>
    <source>
        <strain evidence="1 2">Xinb3</strain>
        <tissue evidence="1">Complete organism</tissue>
    </source>
</reference>